<dbReference type="OrthoDB" id="435188at2759"/>
<dbReference type="AlphaFoldDB" id="A0A8J9UYJ5"/>
<dbReference type="InterPro" id="IPR001810">
    <property type="entry name" value="F-box_dom"/>
</dbReference>
<dbReference type="Gene3D" id="1.20.1280.50">
    <property type="match status" value="1"/>
</dbReference>
<feature type="non-terminal residue" evidence="2">
    <location>
        <position position="409"/>
    </location>
</feature>
<dbReference type="Pfam" id="PF12937">
    <property type="entry name" value="F-box-like"/>
    <property type="match status" value="1"/>
</dbReference>
<dbReference type="Proteomes" id="UP000838878">
    <property type="component" value="Chromosome 11"/>
</dbReference>
<evidence type="ECO:0000313" key="3">
    <source>
        <dbReference type="Proteomes" id="UP000838878"/>
    </source>
</evidence>
<dbReference type="EMBL" id="OV170231">
    <property type="protein sequence ID" value="CAH0716825.1"/>
    <property type="molecule type" value="Genomic_DNA"/>
</dbReference>
<gene>
    <name evidence="2" type="ORF">BINO364_LOCUS3514</name>
</gene>
<dbReference type="PROSITE" id="PS50181">
    <property type="entry name" value="FBOX"/>
    <property type="match status" value="1"/>
</dbReference>
<evidence type="ECO:0000259" key="1">
    <source>
        <dbReference type="PROSITE" id="PS50181"/>
    </source>
</evidence>
<organism evidence="2 3">
    <name type="scientific">Brenthis ino</name>
    <name type="common">lesser marbled fritillary</name>
    <dbReference type="NCBI Taxonomy" id="405034"/>
    <lineage>
        <taxon>Eukaryota</taxon>
        <taxon>Metazoa</taxon>
        <taxon>Ecdysozoa</taxon>
        <taxon>Arthropoda</taxon>
        <taxon>Hexapoda</taxon>
        <taxon>Insecta</taxon>
        <taxon>Pterygota</taxon>
        <taxon>Neoptera</taxon>
        <taxon>Endopterygota</taxon>
        <taxon>Lepidoptera</taxon>
        <taxon>Glossata</taxon>
        <taxon>Ditrysia</taxon>
        <taxon>Papilionoidea</taxon>
        <taxon>Nymphalidae</taxon>
        <taxon>Heliconiinae</taxon>
        <taxon>Argynnini</taxon>
        <taxon>Brenthis</taxon>
    </lineage>
</organism>
<keyword evidence="3" id="KW-1185">Reference proteome</keyword>
<reference evidence="2" key="1">
    <citation type="submission" date="2021-12" db="EMBL/GenBank/DDBJ databases">
        <authorList>
            <person name="Martin H S."/>
        </authorList>
    </citation>
    <scope>NUCLEOTIDE SEQUENCE</scope>
</reference>
<accession>A0A8J9UYJ5</accession>
<dbReference type="SUPFAM" id="SSF81383">
    <property type="entry name" value="F-box domain"/>
    <property type="match status" value="1"/>
</dbReference>
<protein>
    <recommendedName>
        <fullName evidence="1">F-box domain-containing protein</fullName>
    </recommendedName>
</protein>
<feature type="domain" description="F-box" evidence="1">
    <location>
        <begin position="1"/>
        <end position="48"/>
    </location>
</feature>
<proteinExistence type="predicted"/>
<name>A0A8J9UYJ5_9NEOP</name>
<sequence length="409" mass="47804">MSDAPTELLIHIFQFLRPVQLVKCRQVCIRWKLIIDNILGRDSLWQEFCKQDFNDLYEVAFYKCKSGLRWCDVYRTLSLWPRIREATESRDEFASASNSSDEVRDFQVLRDGIVGVHSRGAIIYYDLETMEPFKTGNIHGNYLRYMENESTILILGCNLNLFVIRKYVSEGQGEANATFQSVKTFILRTHEVYFVTLRDAVYICRLDEEEINCVQLAQMSSGVMCIGYSTQLNILTFQRDIYSLIGKECKLQCTLGPTTNLLHLLKKYNLLEHLDWRVYFQWMYVLNQSIPQSPLREIISIKTYGEVVFIGTNWGVFRIYYAPYINDEFDIFNSEPIMQYNFMERCDCPVLSMCPIIQIDVVEGEDCHSILIAMPKKIAVITYSHDLYKNKSMPRYPDISDVQILKITD</sequence>
<evidence type="ECO:0000313" key="2">
    <source>
        <dbReference type="EMBL" id="CAH0716825.1"/>
    </source>
</evidence>
<dbReference type="InterPro" id="IPR036047">
    <property type="entry name" value="F-box-like_dom_sf"/>
</dbReference>